<keyword evidence="1" id="KW-0472">Membrane</keyword>
<keyword evidence="3" id="KW-1185">Reference proteome</keyword>
<evidence type="ECO:0000256" key="1">
    <source>
        <dbReference type="SAM" id="Phobius"/>
    </source>
</evidence>
<protein>
    <recommendedName>
        <fullName evidence="4">DUF4239 domain-containing protein</fullName>
    </recommendedName>
</protein>
<proteinExistence type="predicted"/>
<dbReference type="Proteomes" id="UP000034954">
    <property type="component" value="Unassembled WGS sequence"/>
</dbReference>
<accession>A0A0M2URI3</accession>
<evidence type="ECO:0000313" key="2">
    <source>
        <dbReference type="EMBL" id="KKO18245.1"/>
    </source>
</evidence>
<keyword evidence="1" id="KW-1133">Transmembrane helix</keyword>
<dbReference type="InterPro" id="IPR025333">
    <property type="entry name" value="DUF4239"/>
</dbReference>
<organism evidence="2 3">
    <name type="scientific">Candidatus Brocadia fulgida</name>
    <dbReference type="NCBI Taxonomy" id="380242"/>
    <lineage>
        <taxon>Bacteria</taxon>
        <taxon>Pseudomonadati</taxon>
        <taxon>Planctomycetota</taxon>
        <taxon>Candidatus Brocadiia</taxon>
        <taxon>Candidatus Brocadiales</taxon>
        <taxon>Candidatus Brocadiaceae</taxon>
        <taxon>Candidatus Brocadia</taxon>
    </lineage>
</organism>
<sequence length="269" mass="30001">MGGLLYSIDLRLIFVCAIALFFLAFEGGFRFGRLIRTKVDETAKSWITTIDAAVLGILALLLGFTFSMALTRFDLRKQLVLEEANAIGTTYLRTQLLPEPYMTEISGLLRQYVDTRLEGIQPGKLHDAIVRSEQLHNQLWLRAVDISKDKRVSSPVIVSLFLSSLNEMIDLHAKRLAASENRVPEIAFWLLFTCAALSLLVMGYGCGMGSRRNFFPAAMMSVVLAMVILVIMDLDRPRRGFIRVSQQGMIRLQQSLTTGPAAPSEAISK</sequence>
<dbReference type="PATRIC" id="fig|380242.3.peg.3773"/>
<comment type="caution">
    <text evidence="2">The sequence shown here is derived from an EMBL/GenBank/DDBJ whole genome shotgun (WGS) entry which is preliminary data.</text>
</comment>
<gene>
    <name evidence="2" type="ORF">BROFUL_03055</name>
</gene>
<dbReference type="EMBL" id="LAQJ01000284">
    <property type="protein sequence ID" value="KKO18245.1"/>
    <property type="molecule type" value="Genomic_DNA"/>
</dbReference>
<feature type="transmembrane region" description="Helical" evidence="1">
    <location>
        <begin position="52"/>
        <end position="71"/>
    </location>
</feature>
<name>A0A0M2URI3_9BACT</name>
<evidence type="ECO:0008006" key="4">
    <source>
        <dbReference type="Google" id="ProtNLM"/>
    </source>
</evidence>
<dbReference type="Pfam" id="PF14023">
    <property type="entry name" value="Bestrophin-like"/>
    <property type="match status" value="1"/>
</dbReference>
<dbReference type="AlphaFoldDB" id="A0A0M2URI3"/>
<reference evidence="2 3" key="1">
    <citation type="journal article" date="2013" name="BMC Microbiol.">
        <title>Identification of the type II cytochrome c maturation pathway in anammox bacteria by comparative genomics.</title>
        <authorList>
            <person name="Ferousi C."/>
            <person name="Speth D.R."/>
            <person name="Reimann J."/>
            <person name="Op den Camp H.J."/>
            <person name="Allen J.W."/>
            <person name="Keltjens J.T."/>
            <person name="Jetten M.S."/>
        </authorList>
    </citation>
    <scope>NUCLEOTIDE SEQUENCE [LARGE SCALE GENOMIC DNA]</scope>
    <source>
        <strain evidence="2">RU1</strain>
    </source>
</reference>
<keyword evidence="1" id="KW-0812">Transmembrane</keyword>
<evidence type="ECO:0000313" key="3">
    <source>
        <dbReference type="Proteomes" id="UP000034954"/>
    </source>
</evidence>
<feature type="transmembrane region" description="Helical" evidence="1">
    <location>
        <begin position="12"/>
        <end position="32"/>
    </location>
</feature>
<feature type="transmembrane region" description="Helical" evidence="1">
    <location>
        <begin position="183"/>
        <end position="202"/>
    </location>
</feature>
<feature type="transmembrane region" description="Helical" evidence="1">
    <location>
        <begin position="214"/>
        <end position="234"/>
    </location>
</feature>